<dbReference type="PROSITE" id="PS50109">
    <property type="entry name" value="HIS_KIN"/>
    <property type="match status" value="1"/>
</dbReference>
<evidence type="ECO:0000256" key="5">
    <source>
        <dbReference type="SAM" id="Phobius"/>
    </source>
</evidence>
<dbReference type="PROSITE" id="PS50110">
    <property type="entry name" value="RESPONSE_REGULATORY"/>
    <property type="match status" value="1"/>
</dbReference>
<dbReference type="Gene3D" id="3.30.565.10">
    <property type="entry name" value="Histidine kinase-like ATPase, C-terminal domain"/>
    <property type="match status" value="1"/>
</dbReference>
<dbReference type="InterPro" id="IPR004358">
    <property type="entry name" value="Sig_transdc_His_kin-like_C"/>
</dbReference>
<keyword evidence="5" id="KW-0472">Membrane</keyword>
<feature type="domain" description="Response regulatory" evidence="7">
    <location>
        <begin position="698"/>
        <end position="814"/>
    </location>
</feature>
<dbReference type="CDD" id="cd00082">
    <property type="entry name" value="HisKA"/>
    <property type="match status" value="1"/>
</dbReference>
<comment type="catalytic activity">
    <reaction evidence="1">
        <text>ATP + protein L-histidine = ADP + protein N-phospho-L-histidine.</text>
        <dbReference type="EC" id="2.7.13.3"/>
    </reaction>
</comment>
<evidence type="ECO:0000259" key="7">
    <source>
        <dbReference type="PROSITE" id="PS50110"/>
    </source>
</evidence>
<dbReference type="Gene3D" id="3.40.50.2300">
    <property type="match status" value="1"/>
</dbReference>
<evidence type="ECO:0000313" key="8">
    <source>
        <dbReference type="EMBL" id="SHH24501.1"/>
    </source>
</evidence>
<dbReference type="Pfam" id="PF02518">
    <property type="entry name" value="HATPase_c"/>
    <property type="match status" value="1"/>
</dbReference>
<dbReference type="InterPro" id="IPR045812">
    <property type="entry name" value="DAHL"/>
</dbReference>
<keyword evidence="8" id="KW-0418">Kinase</keyword>
<dbReference type="Proteomes" id="UP000190675">
    <property type="component" value="Chromosome I"/>
</dbReference>
<dbReference type="InterPro" id="IPR011006">
    <property type="entry name" value="CheY-like_superfamily"/>
</dbReference>
<feature type="transmembrane region" description="Helical" evidence="5">
    <location>
        <begin position="240"/>
        <end position="259"/>
    </location>
</feature>
<keyword evidence="5" id="KW-0812">Transmembrane</keyword>
<dbReference type="RefSeq" id="WP_079569452.1">
    <property type="nucleotide sequence ID" value="NZ_LT670818.1"/>
</dbReference>
<evidence type="ECO:0000256" key="4">
    <source>
        <dbReference type="PROSITE-ProRule" id="PRU00169"/>
    </source>
</evidence>
<dbReference type="SUPFAM" id="SSF47384">
    <property type="entry name" value="Homodimeric domain of signal transducing histidine kinase"/>
    <property type="match status" value="1"/>
</dbReference>
<dbReference type="OrthoDB" id="7533341at2"/>
<dbReference type="SUPFAM" id="SSF55874">
    <property type="entry name" value="ATPase domain of HSP90 chaperone/DNA topoisomerase II/histidine kinase"/>
    <property type="match status" value="1"/>
</dbReference>
<dbReference type="InterPro" id="IPR036890">
    <property type="entry name" value="HATPase_C_sf"/>
</dbReference>
<dbReference type="PANTHER" id="PTHR43065">
    <property type="entry name" value="SENSOR HISTIDINE KINASE"/>
    <property type="match status" value="1"/>
</dbReference>
<dbReference type="InterPro" id="IPR001789">
    <property type="entry name" value="Sig_transdc_resp-reg_receiver"/>
</dbReference>
<feature type="domain" description="Histidine kinase" evidence="6">
    <location>
        <begin position="457"/>
        <end position="678"/>
    </location>
</feature>
<dbReference type="PANTHER" id="PTHR43065:SF42">
    <property type="entry name" value="TWO-COMPONENT SENSOR PPRA"/>
    <property type="match status" value="1"/>
</dbReference>
<dbReference type="EC" id="2.7.13.3" evidence="2"/>
<evidence type="ECO:0000256" key="2">
    <source>
        <dbReference type="ARBA" id="ARBA00012438"/>
    </source>
</evidence>
<proteinExistence type="predicted"/>
<evidence type="ECO:0000256" key="1">
    <source>
        <dbReference type="ARBA" id="ARBA00000085"/>
    </source>
</evidence>
<keyword evidence="8" id="KW-0808">Transferase</keyword>
<dbReference type="InterPro" id="IPR005467">
    <property type="entry name" value="His_kinase_dom"/>
</dbReference>
<evidence type="ECO:0000256" key="3">
    <source>
        <dbReference type="ARBA" id="ARBA00022553"/>
    </source>
</evidence>
<dbReference type="SMART" id="SM00387">
    <property type="entry name" value="HATPase_c"/>
    <property type="match status" value="1"/>
</dbReference>
<keyword evidence="3" id="KW-0597">Phosphoprotein</keyword>
<dbReference type="Gene3D" id="1.10.287.130">
    <property type="match status" value="1"/>
</dbReference>
<protein>
    <recommendedName>
        <fullName evidence="2">histidine kinase</fullName>
        <ecNumber evidence="2">2.7.13.3</ecNumber>
    </recommendedName>
</protein>
<dbReference type="NCBIfam" id="NF010411">
    <property type="entry name" value="PRK13837.1"/>
    <property type="match status" value="1"/>
</dbReference>
<reference evidence="8 9" key="1">
    <citation type="submission" date="2016-11" db="EMBL/GenBank/DDBJ databases">
        <authorList>
            <person name="Jaros S."/>
            <person name="Januszkiewicz K."/>
            <person name="Wedrychowicz H."/>
        </authorList>
    </citation>
    <scope>NUCLEOTIDE SEQUENCE [LARGE SCALE GENOMIC DNA]</scope>
    <source>
        <strain evidence="8 9">GAS242</strain>
    </source>
</reference>
<dbReference type="Pfam" id="PF19443">
    <property type="entry name" value="DAHL"/>
    <property type="match status" value="1"/>
</dbReference>
<dbReference type="PRINTS" id="PR00344">
    <property type="entry name" value="BCTRLSENSOR"/>
</dbReference>
<evidence type="ECO:0000259" key="6">
    <source>
        <dbReference type="PROSITE" id="PS50109"/>
    </source>
</evidence>
<dbReference type="AlphaFoldDB" id="A0A1M5RE07"/>
<keyword evidence="5" id="KW-1133">Transmembrane helix</keyword>
<dbReference type="Pfam" id="PF00512">
    <property type="entry name" value="HisKA"/>
    <property type="match status" value="1"/>
</dbReference>
<evidence type="ECO:0000313" key="9">
    <source>
        <dbReference type="Proteomes" id="UP000190675"/>
    </source>
</evidence>
<comment type="caution">
    <text evidence="4">Lacks conserved residue(s) required for the propagation of feature annotation.</text>
</comment>
<dbReference type="InterPro" id="IPR003594">
    <property type="entry name" value="HATPase_dom"/>
</dbReference>
<dbReference type="SUPFAM" id="SSF52172">
    <property type="entry name" value="CheY-like"/>
    <property type="match status" value="1"/>
</dbReference>
<gene>
    <name evidence="8" type="ORF">SAMN05444169_6510</name>
</gene>
<sequence length="836" mass="89799">MKLTPVVAVVSLLVVLLTWLSLRAINPEAELFDHALAEIDRFATVENALYRDVFTARAGTLRNYDPLVREINALRNSLDRLRATAVIDAETAAAVERLATSVDRQEELVEKFKSDNALLHNSLSFFGRFSVRPVSSELEPAIGSAAAAMLHLTLDTSSAAAGEVRDRLDAVARQTPASDSDSVAPLLAHGRLLHDLLPAVDNTLKAMRAVPRKPDQDALRSMILMRQMASRTTARQFRRVLYGTSLLLVGFLVYLGLQLRSRAKALQRRAAFEHVIAGISMRFINAQPQNVDAEIERALDDMARCIGSDRAYFVRSGPAPRSYVWCKAGKSFPRGWPENAPALAARFDPVFDGIVHVGSVDRMPAGEKKDACIALGLGGWGCATNVSPDGDSFVLGFDAIGRPCHITTPGELSLLRMALDTIVYAVGRQAMENERARLETRLRQARRLEAVGTFTSGIAHNFNNILGGILGHSEVLEDRLGSDARLLRNLSAIRRGAERARDLVDQMLAFGRRRDARRCPVSVRALVAEAESLLNVSLPPGIELSIQEPPAAAVVSGESAQLQQVIFNLCNNAGQAMENAGQIELDAELLELTGARSLSHGELQPGRYVLLAVSDSGRGMDGATLARIFEPFFTTRSAGNGLGLSTVREIVREHGGTMNVTSTPGEGTRFEVWLPALATSGAALQLDAAAVPLGRGETILMVANESARLLRDEETLAALGYEPVGFTDGQVALAACRDRPERFDALVVGHLGSASASLGLAAALHQAAPRLPIVLATKSTEEIGADSLVIAGVTDVVRWPIAAAEIAAALDRCSQQTKLEMKAPPGAARESCSLEG</sequence>
<dbReference type="SMART" id="SM00388">
    <property type="entry name" value="HisKA"/>
    <property type="match status" value="1"/>
</dbReference>
<dbReference type="EMBL" id="LT670818">
    <property type="protein sequence ID" value="SHH24501.1"/>
    <property type="molecule type" value="Genomic_DNA"/>
</dbReference>
<dbReference type="GO" id="GO:0000155">
    <property type="term" value="F:phosphorelay sensor kinase activity"/>
    <property type="evidence" value="ECO:0007669"/>
    <property type="project" value="InterPro"/>
</dbReference>
<accession>A0A1M5RE07</accession>
<dbReference type="InterPro" id="IPR003661">
    <property type="entry name" value="HisK_dim/P_dom"/>
</dbReference>
<organism evidence="8 9">
    <name type="scientific">Bradyrhizobium erythrophlei</name>
    <dbReference type="NCBI Taxonomy" id="1437360"/>
    <lineage>
        <taxon>Bacteria</taxon>
        <taxon>Pseudomonadati</taxon>
        <taxon>Pseudomonadota</taxon>
        <taxon>Alphaproteobacteria</taxon>
        <taxon>Hyphomicrobiales</taxon>
        <taxon>Nitrobacteraceae</taxon>
        <taxon>Bradyrhizobium</taxon>
    </lineage>
</organism>
<dbReference type="InterPro" id="IPR036097">
    <property type="entry name" value="HisK_dim/P_sf"/>
</dbReference>
<name>A0A1M5RE07_9BRAD</name>